<comment type="caution">
    <text evidence="4">The sequence shown here is derived from an EMBL/GenBank/DDBJ whole genome shotgun (WGS) entry which is preliminary data.</text>
</comment>
<evidence type="ECO:0000256" key="1">
    <source>
        <dbReference type="ARBA" id="ARBA00006479"/>
    </source>
</evidence>
<dbReference type="InterPro" id="IPR036388">
    <property type="entry name" value="WH-like_DNA-bd_sf"/>
</dbReference>
<comment type="similarity">
    <text evidence="1">Belongs to the ROK (NagC/XylR) family.</text>
</comment>
<dbReference type="PANTHER" id="PTHR18964:SF173">
    <property type="entry name" value="GLUCOKINASE"/>
    <property type="match status" value="1"/>
</dbReference>
<organism evidence="4 5">
    <name type="scientific">Kitasatospora cinereorecta</name>
    <dbReference type="NCBI Taxonomy" id="285560"/>
    <lineage>
        <taxon>Bacteria</taxon>
        <taxon>Bacillati</taxon>
        <taxon>Actinomycetota</taxon>
        <taxon>Actinomycetes</taxon>
        <taxon>Kitasatosporales</taxon>
        <taxon>Streptomycetaceae</taxon>
        <taxon>Kitasatospora</taxon>
    </lineage>
</organism>
<evidence type="ECO:0000259" key="3">
    <source>
        <dbReference type="Pfam" id="PF12802"/>
    </source>
</evidence>
<dbReference type="Gene3D" id="1.10.10.10">
    <property type="entry name" value="Winged helix-like DNA-binding domain superfamily/Winged helix DNA-binding domain"/>
    <property type="match status" value="1"/>
</dbReference>
<accession>A0ABW0V2R5</accession>
<dbReference type="InterPro" id="IPR000600">
    <property type="entry name" value="ROK"/>
</dbReference>
<gene>
    <name evidence="4" type="ORF">ACFPZF_02135</name>
</gene>
<dbReference type="Pfam" id="PF12802">
    <property type="entry name" value="MarR_2"/>
    <property type="match status" value="1"/>
</dbReference>
<evidence type="ECO:0000313" key="5">
    <source>
        <dbReference type="Proteomes" id="UP001596066"/>
    </source>
</evidence>
<dbReference type="EMBL" id="JBHSOC010000002">
    <property type="protein sequence ID" value="MFC5640155.1"/>
    <property type="molecule type" value="Genomic_DNA"/>
</dbReference>
<dbReference type="SUPFAM" id="SSF46785">
    <property type="entry name" value="Winged helix' DNA-binding domain"/>
    <property type="match status" value="1"/>
</dbReference>
<dbReference type="InterPro" id="IPR043129">
    <property type="entry name" value="ATPase_NBD"/>
</dbReference>
<dbReference type="SUPFAM" id="SSF53067">
    <property type="entry name" value="Actin-like ATPase domain"/>
    <property type="match status" value="1"/>
</dbReference>
<protein>
    <submittedName>
        <fullName evidence="4">ROK family transcriptional regulator</fullName>
    </submittedName>
</protein>
<dbReference type="InterPro" id="IPR000835">
    <property type="entry name" value="HTH_MarR-typ"/>
</dbReference>
<sequence length="385" mass="39248">MSVSARRSRTRDALLAVLAEHGTVSRADLSRLSGLSRSAVSSAVAELLADGQVTEDPAQAAPGAGRGRRPTGVSLRRGAGVVLALDLGHAHISAAVATTAGVIIAEEGAALDVDNRPQEALDAVVVLADRALERSGHRRSDLAGVAAGVPAVLDPRTGVVRAPTKLSRWLGMNPGEALARALGRPVEIGNDAELGARGERAYGAARGIDDLIYVKASHGIGAGLVLGGRVYVGATGASGEIGHIQLPGAANLCRCGNRGCLETVVSIGDVRRQLLHVLLVRNEEDLPPLAELSTEPAAARVITETGRTLGRVLADLVNVLNPAAIVIGGELGLAGAPLVAGVRESVDRYAQPVSVGAVDVRASALGLKAELYGAITAAAEQARRA</sequence>
<name>A0ABW0V2R5_9ACTN</name>
<keyword evidence="5" id="KW-1185">Reference proteome</keyword>
<dbReference type="Gene3D" id="3.30.420.40">
    <property type="match status" value="2"/>
</dbReference>
<dbReference type="PANTHER" id="PTHR18964">
    <property type="entry name" value="ROK (REPRESSOR, ORF, KINASE) FAMILY"/>
    <property type="match status" value="1"/>
</dbReference>
<feature type="region of interest" description="Disordered" evidence="2">
    <location>
        <begin position="54"/>
        <end position="73"/>
    </location>
</feature>
<dbReference type="InterPro" id="IPR036390">
    <property type="entry name" value="WH_DNA-bd_sf"/>
</dbReference>
<feature type="domain" description="HTH marR-type" evidence="3">
    <location>
        <begin position="14"/>
        <end position="57"/>
    </location>
</feature>
<reference evidence="5" key="1">
    <citation type="journal article" date="2019" name="Int. J. Syst. Evol. Microbiol.">
        <title>The Global Catalogue of Microorganisms (GCM) 10K type strain sequencing project: providing services to taxonomists for standard genome sequencing and annotation.</title>
        <authorList>
            <consortium name="The Broad Institute Genomics Platform"/>
            <consortium name="The Broad Institute Genome Sequencing Center for Infectious Disease"/>
            <person name="Wu L."/>
            <person name="Ma J."/>
        </authorList>
    </citation>
    <scope>NUCLEOTIDE SEQUENCE [LARGE SCALE GENOMIC DNA]</scope>
    <source>
        <strain evidence="5">CGMCC 4.1622</strain>
    </source>
</reference>
<dbReference type="RefSeq" id="WP_346142111.1">
    <property type="nucleotide sequence ID" value="NZ_BAAAUA010000008.1"/>
</dbReference>
<evidence type="ECO:0000256" key="2">
    <source>
        <dbReference type="SAM" id="MobiDB-lite"/>
    </source>
</evidence>
<dbReference type="Proteomes" id="UP001596066">
    <property type="component" value="Unassembled WGS sequence"/>
</dbReference>
<proteinExistence type="inferred from homology"/>
<evidence type="ECO:0000313" key="4">
    <source>
        <dbReference type="EMBL" id="MFC5640155.1"/>
    </source>
</evidence>
<dbReference type="Pfam" id="PF00480">
    <property type="entry name" value="ROK"/>
    <property type="match status" value="1"/>
</dbReference>